<gene>
    <name evidence="1" type="primary">A04p014310.1_BraROA</name>
    <name evidence="1" type="ORF">IGI04_014809</name>
</gene>
<name>A0ABQ7MN84_BRACM</name>
<reference evidence="1 2" key="1">
    <citation type="submission" date="2021-03" db="EMBL/GenBank/DDBJ databases">
        <authorList>
            <person name="King G.J."/>
            <person name="Bancroft I."/>
            <person name="Baten A."/>
            <person name="Bloomfield J."/>
            <person name="Borpatragohain P."/>
            <person name="He Z."/>
            <person name="Irish N."/>
            <person name="Irwin J."/>
            <person name="Liu K."/>
            <person name="Mauleon R.P."/>
            <person name="Moore J."/>
            <person name="Morris R."/>
            <person name="Ostergaard L."/>
            <person name="Wang B."/>
            <person name="Wells R."/>
        </authorList>
    </citation>
    <scope>NUCLEOTIDE SEQUENCE [LARGE SCALE GENOMIC DNA]</scope>
    <source>
        <strain evidence="1">R-o-18</strain>
        <tissue evidence="1">Leaf</tissue>
    </source>
</reference>
<proteinExistence type="predicted"/>
<organism evidence="1 2">
    <name type="scientific">Brassica rapa subsp. trilocularis</name>
    <dbReference type="NCBI Taxonomy" id="1813537"/>
    <lineage>
        <taxon>Eukaryota</taxon>
        <taxon>Viridiplantae</taxon>
        <taxon>Streptophyta</taxon>
        <taxon>Embryophyta</taxon>
        <taxon>Tracheophyta</taxon>
        <taxon>Spermatophyta</taxon>
        <taxon>Magnoliopsida</taxon>
        <taxon>eudicotyledons</taxon>
        <taxon>Gunneridae</taxon>
        <taxon>Pentapetalae</taxon>
        <taxon>rosids</taxon>
        <taxon>malvids</taxon>
        <taxon>Brassicales</taxon>
        <taxon>Brassicaceae</taxon>
        <taxon>Brassiceae</taxon>
        <taxon>Brassica</taxon>
    </lineage>
</organism>
<keyword evidence="2" id="KW-1185">Reference proteome</keyword>
<evidence type="ECO:0000313" key="2">
    <source>
        <dbReference type="Proteomes" id="UP000823674"/>
    </source>
</evidence>
<accession>A0ABQ7MN84</accession>
<dbReference type="EMBL" id="JADBGQ010000004">
    <property type="protein sequence ID" value="KAG5400202.1"/>
    <property type="molecule type" value="Genomic_DNA"/>
</dbReference>
<comment type="caution">
    <text evidence="1">The sequence shown here is derived from an EMBL/GenBank/DDBJ whole genome shotgun (WGS) entry which is preliminary data.</text>
</comment>
<sequence length="122" mass="14391">MFGGLFMDFPLSIQWLQMGLKGYLWTNPINGYTKHKTTGVGFAFRSRAMKLQIMLRHSTCLSWTGCKDLIIMIKEPHAWLNFSTELKEKRFFKDDFNHSRYPTSLEGKMQFQILYLELQNIS</sequence>
<protein>
    <submittedName>
        <fullName evidence="1">Uncharacterized protein</fullName>
    </submittedName>
</protein>
<evidence type="ECO:0000313" key="1">
    <source>
        <dbReference type="EMBL" id="KAG5400202.1"/>
    </source>
</evidence>
<dbReference type="Proteomes" id="UP000823674">
    <property type="component" value="Chromosome A04"/>
</dbReference>